<accession>A0A485B6I8</accession>
<keyword evidence="2" id="KW-1185">Reference proteome</keyword>
<dbReference type="Proteomes" id="UP000401081">
    <property type="component" value="Unassembled WGS sequence"/>
</dbReference>
<protein>
    <submittedName>
        <fullName evidence="1">Uncharacterized protein</fullName>
    </submittedName>
</protein>
<evidence type="ECO:0000313" key="2">
    <source>
        <dbReference type="Proteomes" id="UP000401081"/>
    </source>
</evidence>
<reference evidence="1 2" key="1">
    <citation type="submission" date="2019-03" db="EMBL/GenBank/DDBJ databases">
        <authorList>
            <consortium name="Pathogen Informatics"/>
        </authorList>
    </citation>
    <scope>NUCLEOTIDE SEQUENCE [LARGE SCALE GENOMIC DNA]</scope>
    <source>
        <strain evidence="1 2">NCTC12993</strain>
    </source>
</reference>
<evidence type="ECO:0000313" key="1">
    <source>
        <dbReference type="EMBL" id="VFS68276.1"/>
    </source>
</evidence>
<sequence length="80" mass="8972">MWLPVVMYNVETLTEGIKKGHKECGPFAVGFTVPGGIAAYGRPRDSLAGVTHTRRNAGDGDHQRLFNVMVRFQTFLFRFT</sequence>
<gene>
    <name evidence="1" type="ORF">NCTC12993_03951</name>
</gene>
<dbReference type="EMBL" id="CAADJD010000020">
    <property type="protein sequence ID" value="VFS68276.1"/>
    <property type="molecule type" value="Genomic_DNA"/>
</dbReference>
<name>A0A485B6I8_KLUCR</name>
<dbReference type="AlphaFoldDB" id="A0A485B6I8"/>
<proteinExistence type="predicted"/>
<organism evidence="1 2">
    <name type="scientific">Kluyvera cryocrescens</name>
    <name type="common">Kluyvera citrophila</name>
    <dbReference type="NCBI Taxonomy" id="580"/>
    <lineage>
        <taxon>Bacteria</taxon>
        <taxon>Pseudomonadati</taxon>
        <taxon>Pseudomonadota</taxon>
        <taxon>Gammaproteobacteria</taxon>
        <taxon>Enterobacterales</taxon>
        <taxon>Enterobacteriaceae</taxon>
        <taxon>Kluyvera</taxon>
    </lineage>
</organism>